<evidence type="ECO:0000256" key="1">
    <source>
        <dbReference type="SAM" id="SignalP"/>
    </source>
</evidence>
<protein>
    <submittedName>
        <fullName evidence="2">Septal ring factor EnvC (AmiA/AmiB activator)</fullName>
    </submittedName>
</protein>
<comment type="caution">
    <text evidence="2">The sequence shown here is derived from an EMBL/GenBank/DDBJ whole genome shotgun (WGS) entry which is preliminary data.</text>
</comment>
<keyword evidence="1" id="KW-0732">Signal</keyword>
<evidence type="ECO:0000313" key="2">
    <source>
        <dbReference type="EMBL" id="MBB6520452.1"/>
    </source>
</evidence>
<proteinExistence type="predicted"/>
<evidence type="ECO:0000313" key="3">
    <source>
        <dbReference type="Proteomes" id="UP000528457"/>
    </source>
</evidence>
<dbReference type="Pfam" id="PF11932">
    <property type="entry name" value="DUF3450"/>
    <property type="match status" value="1"/>
</dbReference>
<accession>A0A7X0JQI7</accession>
<sequence length="261" mass="29414">MKKQRLKAVALTTVLSAGALMGSVAQADQTIDAILKVGQTKAQSGAQSQQKIDKIAEQTSSLLQDFKTVNKQIEGLRVYNKQLEKQIASQLKVITNLTNSIDQVTVMERQIQPLILRMLDGLEQFVSLDMPFHTAEREERLEMLRNNQERADIPVSEKFRQVLEAYKIESEYGRKIDTYKDTLEIDGQEREVNILRVGRIALMYQTTDTQKSGAYNSSTRQWEAIDSGEFRAAILKGIKIAKKQATIDIMDLPILAPEAAQ</sequence>
<dbReference type="InterPro" id="IPR016866">
    <property type="entry name" value="UCP028069"/>
</dbReference>
<feature type="signal peptide" evidence="1">
    <location>
        <begin position="1"/>
        <end position="27"/>
    </location>
</feature>
<gene>
    <name evidence="2" type="ORF">HNR48_000730</name>
</gene>
<dbReference type="Proteomes" id="UP000528457">
    <property type="component" value="Unassembled WGS sequence"/>
</dbReference>
<dbReference type="InParanoid" id="A0A7X0JQI7"/>
<dbReference type="PIRSF" id="PIRSF028069">
    <property type="entry name" value="UCP028069"/>
    <property type="match status" value="1"/>
</dbReference>
<dbReference type="EMBL" id="JACHHT010000001">
    <property type="protein sequence ID" value="MBB6520452.1"/>
    <property type="molecule type" value="Genomic_DNA"/>
</dbReference>
<name>A0A7X0JQI7_9GAMM</name>
<keyword evidence="3" id="KW-1185">Reference proteome</keyword>
<dbReference type="AlphaFoldDB" id="A0A7X0JQI7"/>
<dbReference type="RefSeq" id="WP_166851241.1">
    <property type="nucleotide sequence ID" value="NZ_JAAONY010000001.1"/>
</dbReference>
<reference evidence="2 3" key="1">
    <citation type="submission" date="2020-08" db="EMBL/GenBank/DDBJ databases">
        <title>Genomic Encyclopedia of Type Strains, Phase IV (KMG-IV): sequencing the most valuable type-strain genomes for metagenomic binning, comparative biology and taxonomic classification.</title>
        <authorList>
            <person name="Goeker M."/>
        </authorList>
    </citation>
    <scope>NUCLEOTIDE SEQUENCE [LARGE SCALE GENOMIC DNA]</scope>
    <source>
        <strain evidence="2 3">DSM 22368</strain>
    </source>
</reference>
<organism evidence="2 3">
    <name type="scientific">Pseudoteredinibacter isoporae</name>
    <dbReference type="NCBI Taxonomy" id="570281"/>
    <lineage>
        <taxon>Bacteria</taxon>
        <taxon>Pseudomonadati</taxon>
        <taxon>Pseudomonadota</taxon>
        <taxon>Gammaproteobacteria</taxon>
        <taxon>Cellvibrionales</taxon>
        <taxon>Cellvibrionaceae</taxon>
        <taxon>Pseudoteredinibacter</taxon>
    </lineage>
</organism>
<feature type="chain" id="PRO_5031567383" evidence="1">
    <location>
        <begin position="28"/>
        <end position="261"/>
    </location>
</feature>